<dbReference type="EMBL" id="CVTF01000071">
    <property type="protein sequence ID" value="CRY99472.1"/>
    <property type="molecule type" value="Genomic_DNA"/>
</dbReference>
<sequence length="72" mass="8469">MAKMMGCRLPATQTKPPEDFQAVFELYAPCFLRLHDRSEQMCRAYRDVADREMPSEHHSDGICPARFRRPRL</sequence>
<proteinExistence type="predicted"/>
<name>A0A0H5QBR5_NEIMI</name>
<reference evidence="1 2" key="1">
    <citation type="submission" date="2014-11" db="EMBL/GenBank/DDBJ databases">
        <authorList>
            <person name="Diene M.Seydina."/>
        </authorList>
    </citation>
    <scope>NUCLEOTIDE SEQUENCE [LARGE SCALE GENOMIC DNA]</scope>
    <source>
        <strain evidence="1 2">Neisseria meningitidis CHUV</strain>
    </source>
</reference>
<organism evidence="1 2">
    <name type="scientific">Neisseria meningitidis serogroup B</name>
    <dbReference type="NCBI Taxonomy" id="491"/>
    <lineage>
        <taxon>Bacteria</taxon>
        <taxon>Pseudomonadati</taxon>
        <taxon>Pseudomonadota</taxon>
        <taxon>Betaproteobacteria</taxon>
        <taxon>Neisseriales</taxon>
        <taxon>Neisseriaceae</taxon>
        <taxon>Neisseria</taxon>
    </lineage>
</organism>
<dbReference type="AlphaFoldDB" id="A0A0H5QBR5"/>
<accession>A0A0H5QBR5</accession>
<evidence type="ECO:0000313" key="1">
    <source>
        <dbReference type="EMBL" id="CRY99472.1"/>
    </source>
</evidence>
<evidence type="ECO:0000313" key="2">
    <source>
        <dbReference type="Proteomes" id="UP000182715"/>
    </source>
</evidence>
<protein>
    <submittedName>
        <fullName evidence="1">Uncharacterized protein</fullName>
    </submittedName>
</protein>
<dbReference type="Proteomes" id="UP000182715">
    <property type="component" value="Unassembled WGS sequence"/>
</dbReference>